<dbReference type="Pfam" id="PF00330">
    <property type="entry name" value="Aconitase"/>
    <property type="match status" value="1"/>
</dbReference>
<dbReference type="PANTHER" id="PTHR11670">
    <property type="entry name" value="ACONITASE/IRON-RESPONSIVE ELEMENT FAMILY MEMBER"/>
    <property type="match status" value="1"/>
</dbReference>
<dbReference type="HOGENOM" id="CLU_013476_2_1_10"/>
<dbReference type="InterPro" id="IPR015928">
    <property type="entry name" value="Aconitase/3IPM_dehydase_swvl"/>
</dbReference>
<dbReference type="InterPro" id="IPR001030">
    <property type="entry name" value="Acoase/IPM_deHydtase_lsu_aba"/>
</dbReference>
<dbReference type="CDD" id="cd01580">
    <property type="entry name" value="AcnA_IRP_Swivel"/>
    <property type="match status" value="1"/>
</dbReference>
<dbReference type="InterPro" id="IPR015931">
    <property type="entry name" value="Acnase/IPM_dHydase_lsu_aba_1/3"/>
</dbReference>
<dbReference type="Gene3D" id="6.10.190.10">
    <property type="match status" value="1"/>
</dbReference>
<evidence type="ECO:0000256" key="8">
    <source>
        <dbReference type="ARBA" id="ARBA00023501"/>
    </source>
</evidence>
<dbReference type="NCBIfam" id="TIGR01341">
    <property type="entry name" value="aconitase_1"/>
    <property type="match status" value="1"/>
</dbReference>
<evidence type="ECO:0000256" key="5">
    <source>
        <dbReference type="ARBA" id="ARBA00023004"/>
    </source>
</evidence>
<protein>
    <recommendedName>
        <fullName evidence="9">Aconitate hydratase</fullName>
        <shortName evidence="9">Aconitase</shortName>
        <ecNumber evidence="9">4.2.1.3</ecNumber>
    </recommendedName>
</protein>
<comment type="cofactor">
    <cofactor evidence="1">
        <name>[4Fe-4S] cluster</name>
        <dbReference type="ChEBI" id="CHEBI:49883"/>
    </cofactor>
</comment>
<dbReference type="KEGG" id="cpb:Cphamn1_2466"/>
<comment type="catalytic activity">
    <reaction evidence="8 9">
        <text>citrate = D-threo-isocitrate</text>
        <dbReference type="Rhea" id="RHEA:10336"/>
        <dbReference type="ChEBI" id="CHEBI:15562"/>
        <dbReference type="ChEBI" id="CHEBI:16947"/>
        <dbReference type="EC" id="4.2.1.3"/>
    </reaction>
</comment>
<dbReference type="GO" id="GO:0046872">
    <property type="term" value="F:metal ion binding"/>
    <property type="evidence" value="ECO:0007669"/>
    <property type="project" value="UniProtKB-KW"/>
</dbReference>
<evidence type="ECO:0000256" key="4">
    <source>
        <dbReference type="ARBA" id="ARBA00022723"/>
    </source>
</evidence>
<dbReference type="InterPro" id="IPR000573">
    <property type="entry name" value="AconitaseA/IPMdHydase_ssu_swvl"/>
</dbReference>
<evidence type="ECO:0000256" key="7">
    <source>
        <dbReference type="ARBA" id="ARBA00023239"/>
    </source>
</evidence>
<dbReference type="NCBIfam" id="NF009520">
    <property type="entry name" value="PRK12881.1"/>
    <property type="match status" value="1"/>
</dbReference>
<keyword evidence="6 9" id="KW-0411">Iron-sulfur</keyword>
<dbReference type="PROSITE" id="PS00450">
    <property type="entry name" value="ACONITASE_1"/>
    <property type="match status" value="1"/>
</dbReference>
<dbReference type="STRING" id="331678.Cphamn1_2466"/>
<keyword evidence="4" id="KW-0479">Metal-binding</keyword>
<dbReference type="InterPro" id="IPR044137">
    <property type="entry name" value="AcnA_IRP_Swivel"/>
</dbReference>
<keyword evidence="7 9" id="KW-0456">Lyase</keyword>
<dbReference type="FunFam" id="3.30.499.10:FF:000002">
    <property type="entry name" value="Aconitate hydratase"/>
    <property type="match status" value="1"/>
</dbReference>
<evidence type="ECO:0000313" key="12">
    <source>
        <dbReference type="EMBL" id="ACE05360.1"/>
    </source>
</evidence>
<dbReference type="FunFam" id="3.20.19.10:FF:000001">
    <property type="entry name" value="Aconitate hydratase"/>
    <property type="match status" value="1"/>
</dbReference>
<proteinExistence type="inferred from homology"/>
<dbReference type="NCBIfam" id="NF006757">
    <property type="entry name" value="PRK09277.1"/>
    <property type="match status" value="1"/>
</dbReference>
<feature type="domain" description="Aconitase/3-isopropylmalate dehydratase large subunit alpha/beta/alpha" evidence="10">
    <location>
        <begin position="80"/>
        <end position="579"/>
    </location>
</feature>
<dbReference type="SUPFAM" id="SSF52016">
    <property type="entry name" value="LeuD/IlvD-like"/>
    <property type="match status" value="1"/>
</dbReference>
<accession>B3EQ62</accession>
<sequence length="915" mass="99805">MNTANDPFGVVRKLRLSDGEVCYYSLEALEAMGMDGVSRLPKTIKILLEAVLRNVDEFSVREEDVRAVAGWNPGKPSLAEIPFKPARVVLQDFTGVPSVVDLAALREACQRLGKDPAKINPLVPCDLVIDHSVQVDHYGSTDALEKNLDREFERNMERYEFLKWGQQAFNNFRVVPPGTGIVHQVNLEHFASVVCRREGMVYPDTLVGTDSHTTMINGLGVLGWGVGGIEAEAVMLGQPIYMLLPEVIGFRFTGELGDRVNATDLVLTVTEILRNAGVVGAFVEFFGPGLKTLSLPDRATIANMSPEYGATAGFFPVDALSLEYLRLTNRHEQCELVEHYSRAQGLWHDEEHEPAFSKVLELDLASVRTSLAGPKRPQDRIDFKSMQVRWKRDLFTVYGKEPFGGAGDMSAEGGIAVQENRDPGRNGIRVSMGGKSFTLRHGAVAIAAITSCTNTSNPAVLIAAALLARAARKKGLTVKPWVKTSFAPGSRVVIDYLQAAGFMEDLEALGFANVGFGCTTCIGNSGPLPGPVAEAVRKGDLVVAGVLSGNRNFEGRINPLVRANYLASPLLVVAYALAGTINLDFEDVPLGRDHGGSDVWLRDLWPRDSEIKELVESIVRPEYFRDRYAEVHKGPEQWRSIRTAEHELYAWNPSSSYIKEPSFFSGSGTQSPGIRSISGARCLALFGDSVTTDHISPAGAIQPEQPAGKYLLENGVAAKDFNSFGSRRGNHEVMMRGTFDNIRVRNLMAPGTEGGFTTCFSGTDDGSQVLTIFDASLAYREEGTPLIVIAGKDYGMGSSRDWAAKGTWMLGVRAVIAESYERIHRSNLVGMGVLPLQFMPGESAETAGITGREVFDIPLDNTLSPGKRIALAVKDPQHGEQRTVKVLCRIDSPVEVEYYRNGGILHTVLRKIVGS</sequence>
<dbReference type="EC" id="4.2.1.3" evidence="9"/>
<dbReference type="GO" id="GO:0006099">
    <property type="term" value="P:tricarboxylic acid cycle"/>
    <property type="evidence" value="ECO:0007669"/>
    <property type="project" value="UniProtKB-UniPathway"/>
</dbReference>
<dbReference type="GO" id="GO:0003994">
    <property type="term" value="F:aconitate hydratase activity"/>
    <property type="evidence" value="ECO:0007669"/>
    <property type="project" value="UniProtKB-EC"/>
</dbReference>
<evidence type="ECO:0000259" key="11">
    <source>
        <dbReference type="Pfam" id="PF00694"/>
    </source>
</evidence>
<dbReference type="Pfam" id="PF00694">
    <property type="entry name" value="Aconitase_C"/>
    <property type="match status" value="1"/>
</dbReference>
<dbReference type="Gene3D" id="3.20.19.10">
    <property type="entry name" value="Aconitase, domain 4"/>
    <property type="match status" value="1"/>
</dbReference>
<dbReference type="OrthoDB" id="9764318at2"/>
<dbReference type="PRINTS" id="PR00415">
    <property type="entry name" value="ACONITASE"/>
</dbReference>
<dbReference type="InterPro" id="IPR006249">
    <property type="entry name" value="Aconitase/IRP2"/>
</dbReference>
<dbReference type="InterPro" id="IPR036008">
    <property type="entry name" value="Aconitase_4Fe-4S_dom"/>
</dbReference>
<keyword evidence="9" id="KW-0004">4Fe-4S</keyword>
<dbReference type="UniPathway" id="UPA00223">
    <property type="reaction ID" value="UER00718"/>
</dbReference>
<keyword evidence="5 9" id="KW-0408">Iron</keyword>
<evidence type="ECO:0000256" key="9">
    <source>
        <dbReference type="RuleBase" id="RU361275"/>
    </source>
</evidence>
<name>B3EQ62_CHLPB</name>
<dbReference type="InterPro" id="IPR018136">
    <property type="entry name" value="Aconitase_4Fe-4S_BS"/>
</dbReference>
<comment type="function">
    <text evidence="9">Catalyzes the isomerization of citrate to isocitrate via cis-aconitate.</text>
</comment>
<comment type="pathway">
    <text evidence="2">Carbohydrate metabolism; tricarboxylic acid cycle; isocitrate from oxaloacetate: step 2/2.</text>
</comment>
<dbReference type="Gene3D" id="3.30.499.10">
    <property type="entry name" value="Aconitase, domain 3"/>
    <property type="match status" value="2"/>
</dbReference>
<feature type="domain" description="Aconitase A/isopropylmalate dehydratase small subunit swivel" evidence="11">
    <location>
        <begin position="709"/>
        <end position="839"/>
    </location>
</feature>
<reference evidence="12" key="1">
    <citation type="submission" date="2008-06" db="EMBL/GenBank/DDBJ databases">
        <title>Complete sequence of Chlorobium phaeobacteroides BS1.</title>
        <authorList>
            <consortium name="US DOE Joint Genome Institute"/>
            <person name="Lucas S."/>
            <person name="Copeland A."/>
            <person name="Lapidus A."/>
            <person name="Glavina del Rio T."/>
            <person name="Dalin E."/>
            <person name="Tice H."/>
            <person name="Bruce D."/>
            <person name="Goodwin L."/>
            <person name="Pitluck S."/>
            <person name="Schmutz J."/>
            <person name="Larimer F."/>
            <person name="Land M."/>
            <person name="Hauser L."/>
            <person name="Kyrpides N."/>
            <person name="Ovchinnikova G."/>
            <person name="Li T."/>
            <person name="Liu Z."/>
            <person name="Zhao F."/>
            <person name="Overmann J."/>
            <person name="Bryant D.A."/>
            <person name="Richardson P."/>
        </authorList>
    </citation>
    <scope>NUCLEOTIDE SEQUENCE [LARGE SCALE GENOMIC DNA]</scope>
    <source>
        <strain evidence="12">BS1</strain>
    </source>
</reference>
<dbReference type="SUPFAM" id="SSF53732">
    <property type="entry name" value="Aconitase iron-sulfur domain"/>
    <property type="match status" value="1"/>
</dbReference>
<evidence type="ECO:0000256" key="2">
    <source>
        <dbReference type="ARBA" id="ARBA00004717"/>
    </source>
</evidence>
<organism evidence="12">
    <name type="scientific">Chlorobium phaeobacteroides (strain BS1)</name>
    <dbReference type="NCBI Taxonomy" id="331678"/>
    <lineage>
        <taxon>Bacteria</taxon>
        <taxon>Pseudomonadati</taxon>
        <taxon>Chlorobiota</taxon>
        <taxon>Chlorobiia</taxon>
        <taxon>Chlorobiales</taxon>
        <taxon>Chlorobiaceae</taxon>
        <taxon>Chlorobium/Pelodictyon group</taxon>
        <taxon>Chlorobium</taxon>
    </lineage>
</organism>
<dbReference type="EMBL" id="CP001101">
    <property type="protein sequence ID" value="ACE05360.1"/>
    <property type="molecule type" value="Genomic_DNA"/>
</dbReference>
<evidence type="ECO:0000259" key="10">
    <source>
        <dbReference type="Pfam" id="PF00330"/>
    </source>
</evidence>
<evidence type="ECO:0000256" key="3">
    <source>
        <dbReference type="ARBA" id="ARBA00007185"/>
    </source>
</evidence>
<evidence type="ECO:0000256" key="1">
    <source>
        <dbReference type="ARBA" id="ARBA00001966"/>
    </source>
</evidence>
<evidence type="ECO:0000256" key="6">
    <source>
        <dbReference type="ARBA" id="ARBA00023014"/>
    </source>
</evidence>
<dbReference type="eggNOG" id="COG1048">
    <property type="taxonomic scope" value="Bacteria"/>
</dbReference>
<comment type="similarity">
    <text evidence="3 9">Belongs to the aconitase/IPM isomerase family.</text>
</comment>
<dbReference type="AlphaFoldDB" id="B3EQ62"/>
<dbReference type="GO" id="GO:0051539">
    <property type="term" value="F:4 iron, 4 sulfur cluster binding"/>
    <property type="evidence" value="ECO:0007669"/>
    <property type="project" value="UniProtKB-KW"/>
</dbReference>
<gene>
    <name evidence="12" type="ordered locus">Cphamn1_2466</name>
</gene>